<name>A0A368Y858_MARNT</name>
<accession>A0A368Y858</accession>
<dbReference type="Pfam" id="PF07728">
    <property type="entry name" value="AAA_5"/>
    <property type="match status" value="1"/>
</dbReference>
<dbReference type="AlphaFoldDB" id="A0A368Y858"/>
<feature type="domain" description="ATPase dynein-related AAA" evidence="1">
    <location>
        <begin position="179"/>
        <end position="312"/>
    </location>
</feature>
<dbReference type="Gene3D" id="3.40.50.300">
    <property type="entry name" value="P-loop containing nucleotide triphosphate hydrolases"/>
    <property type="match status" value="1"/>
</dbReference>
<dbReference type="InterPro" id="IPR011704">
    <property type="entry name" value="ATPase_dyneun-rel_AAA"/>
</dbReference>
<evidence type="ECO:0000259" key="1">
    <source>
        <dbReference type="Pfam" id="PF07728"/>
    </source>
</evidence>
<evidence type="ECO:0000313" key="2">
    <source>
        <dbReference type="EMBL" id="RCW75017.1"/>
    </source>
</evidence>
<dbReference type="Proteomes" id="UP000253647">
    <property type="component" value="Unassembled WGS sequence"/>
</dbReference>
<proteinExistence type="predicted"/>
<dbReference type="RefSeq" id="WP_235853282.1">
    <property type="nucleotide sequence ID" value="NZ_QPJI01000001.1"/>
</dbReference>
<gene>
    <name evidence="2" type="ORF">DET61_1014</name>
</gene>
<organism evidence="2 3">
    <name type="scientific">Marinobacter nauticus</name>
    <name type="common">Marinobacter hydrocarbonoclasticus</name>
    <name type="synonym">Marinobacter aquaeolei</name>
    <dbReference type="NCBI Taxonomy" id="2743"/>
    <lineage>
        <taxon>Bacteria</taxon>
        <taxon>Pseudomonadati</taxon>
        <taxon>Pseudomonadota</taxon>
        <taxon>Gammaproteobacteria</taxon>
        <taxon>Pseudomonadales</taxon>
        <taxon>Marinobacteraceae</taxon>
        <taxon>Marinobacter</taxon>
    </lineage>
</organism>
<reference evidence="2 3" key="1">
    <citation type="submission" date="2018-07" db="EMBL/GenBank/DDBJ databases">
        <title>Freshwater and sediment microbial communities from various areas in North America, analyzing microbe dynamics in response to fracking.</title>
        <authorList>
            <person name="Lamendella R."/>
        </authorList>
    </citation>
    <scope>NUCLEOTIDE SEQUENCE [LARGE SCALE GENOMIC DNA]</scope>
    <source>
        <strain evidence="2 3">105B</strain>
    </source>
</reference>
<sequence>MSFHEFCRKSSFVDGQQVIGEPGYAIKYANAKGEIFIVNAQDLADFLIFLEKNYDEVKAAWSSVPSRKSVIYEYEEKSYRAIYGVASRDDHLKSISSTGRSQTRPLTSVISKFICYLGGFEYQNVSENSHFDYDSIVRAVRNLPSNIKNLDHADPTKNSNKTKRQVNNHGFVRLPKSFFLLAGVSGSGKTRFVRQQAELTGSLDETYCLVPVRPDWHEPSDLLGYISRLGADGPRYVVSDVLRFIVSAWKEIVAHVETGDGRPEWVGRDLAEIRPFWLCLDEMNLAPVEQYFADFLSVLETRRFLNEEELQQYNADNGVERSYVYSSDSVLKPAIFTQLDSVGESVLRNDLGLVGGEFDGMWDYFRASGIPLPFNLIVAGTVNMDETTHGFSRKVIDRALSIDFGEFFPNEFDQFFDQQTEPVALSYPLVSSANKEDLKDVPADPEGKKTVAFLSGINSLLKGSPFELAYRALNELLLSVACLGPQDDRTLQAVWDDFLMMKVLPRIEGDQEKLAVFDGAGVDAVEPQDILGKLSGHLKTAMAGIWESDRPDLLRVSIVEGETLNVECRSKAKLNWMRHRLQTNGFTSFWP</sequence>
<dbReference type="EMBL" id="QPJI01000001">
    <property type="protein sequence ID" value="RCW75017.1"/>
    <property type="molecule type" value="Genomic_DNA"/>
</dbReference>
<dbReference type="GO" id="GO:0016887">
    <property type="term" value="F:ATP hydrolysis activity"/>
    <property type="evidence" value="ECO:0007669"/>
    <property type="project" value="InterPro"/>
</dbReference>
<dbReference type="InterPro" id="IPR027417">
    <property type="entry name" value="P-loop_NTPase"/>
</dbReference>
<evidence type="ECO:0000313" key="3">
    <source>
        <dbReference type="Proteomes" id="UP000253647"/>
    </source>
</evidence>
<dbReference type="SUPFAM" id="SSF52540">
    <property type="entry name" value="P-loop containing nucleoside triphosphate hydrolases"/>
    <property type="match status" value="1"/>
</dbReference>
<protein>
    <submittedName>
        <fullName evidence="2">Dynein-related subfamily AAA family protein</fullName>
    </submittedName>
</protein>
<comment type="caution">
    <text evidence="2">The sequence shown here is derived from an EMBL/GenBank/DDBJ whole genome shotgun (WGS) entry which is preliminary data.</text>
</comment>
<dbReference type="GO" id="GO:0005524">
    <property type="term" value="F:ATP binding"/>
    <property type="evidence" value="ECO:0007669"/>
    <property type="project" value="InterPro"/>
</dbReference>